<evidence type="ECO:0000313" key="3">
    <source>
        <dbReference type="Proteomes" id="UP000050424"/>
    </source>
</evidence>
<dbReference type="EMBL" id="LKCW01000095">
    <property type="protein sequence ID" value="KPM39884.1"/>
    <property type="molecule type" value="Genomic_DNA"/>
</dbReference>
<gene>
    <name evidence="2" type="ORF">AK830_g6664</name>
</gene>
<dbReference type="InterPro" id="IPR045469">
    <property type="entry name" value="Nis1"/>
</dbReference>
<dbReference type="AlphaFoldDB" id="A0A0N8H6T7"/>
<dbReference type="OrthoDB" id="3913322at2759"/>
<accession>A0A0N8H6T7</accession>
<keyword evidence="1" id="KW-0732">Signal</keyword>
<sequence length="140" mass="14638">MRFSITAAVALLGTAQAHINGISVPSTIKPGDTFDVIILSSNWIQSSYDAAIVFGYASGNGFPGSLGTVVETFRLGPERSNQLHNFNETITIPASVAKGKGVVSASLLTLVGAARSPVLNDYNVTVTFGAKTSKKYKSSL</sequence>
<comment type="caution">
    <text evidence="2">The sequence shown here is derived from an EMBL/GenBank/DDBJ whole genome shotgun (WGS) entry which is preliminary data.</text>
</comment>
<dbReference type="Pfam" id="PF19271">
    <property type="entry name" value="Nis1"/>
    <property type="match status" value="1"/>
</dbReference>
<dbReference type="Proteomes" id="UP000050424">
    <property type="component" value="Unassembled WGS sequence"/>
</dbReference>
<feature type="signal peptide" evidence="1">
    <location>
        <begin position="1"/>
        <end position="17"/>
    </location>
</feature>
<organism evidence="2 3">
    <name type="scientific">Neonectria ditissima</name>
    <dbReference type="NCBI Taxonomy" id="78410"/>
    <lineage>
        <taxon>Eukaryota</taxon>
        <taxon>Fungi</taxon>
        <taxon>Dikarya</taxon>
        <taxon>Ascomycota</taxon>
        <taxon>Pezizomycotina</taxon>
        <taxon>Sordariomycetes</taxon>
        <taxon>Hypocreomycetidae</taxon>
        <taxon>Hypocreales</taxon>
        <taxon>Nectriaceae</taxon>
        <taxon>Neonectria</taxon>
    </lineage>
</organism>
<evidence type="ECO:0008006" key="4">
    <source>
        <dbReference type="Google" id="ProtNLM"/>
    </source>
</evidence>
<feature type="chain" id="PRO_5006026191" description="Secreted protein NIS1" evidence="1">
    <location>
        <begin position="18"/>
        <end position="140"/>
    </location>
</feature>
<name>A0A0N8H6T7_9HYPO</name>
<evidence type="ECO:0000256" key="1">
    <source>
        <dbReference type="SAM" id="SignalP"/>
    </source>
</evidence>
<protein>
    <recommendedName>
        <fullName evidence="4">Secreted protein NIS1</fullName>
    </recommendedName>
</protein>
<proteinExistence type="predicted"/>
<reference evidence="2 3" key="1">
    <citation type="submission" date="2015-09" db="EMBL/GenBank/DDBJ databases">
        <title>Draft genome of a European isolate of the apple canker pathogen Neonectria ditissima.</title>
        <authorList>
            <person name="Gomez-Cortecero A."/>
            <person name="Harrison R.J."/>
            <person name="Armitage A.D."/>
        </authorList>
    </citation>
    <scope>NUCLEOTIDE SEQUENCE [LARGE SCALE GENOMIC DNA]</scope>
    <source>
        <strain evidence="2 3">R09/05</strain>
    </source>
</reference>
<evidence type="ECO:0000313" key="2">
    <source>
        <dbReference type="EMBL" id="KPM39884.1"/>
    </source>
</evidence>
<keyword evidence="3" id="KW-1185">Reference proteome</keyword>